<dbReference type="OrthoDB" id="2687738at2759"/>
<dbReference type="STRING" id="5627.A0A1C7LUZ4"/>
<feature type="compositionally biased region" description="Low complexity" evidence="1">
    <location>
        <begin position="652"/>
        <end position="680"/>
    </location>
</feature>
<feature type="compositionally biased region" description="Low complexity" evidence="1">
    <location>
        <begin position="181"/>
        <end position="194"/>
    </location>
</feature>
<evidence type="ECO:0000256" key="1">
    <source>
        <dbReference type="SAM" id="MobiDB-lite"/>
    </source>
</evidence>
<feature type="compositionally biased region" description="Polar residues" evidence="1">
    <location>
        <begin position="581"/>
        <end position="600"/>
    </location>
</feature>
<feature type="compositionally biased region" description="Low complexity" evidence="1">
    <location>
        <begin position="550"/>
        <end position="561"/>
    </location>
</feature>
<name>A0A1C7LUZ4_GRIFR</name>
<dbReference type="AlphaFoldDB" id="A0A1C7LUZ4"/>
<feature type="compositionally biased region" description="Polar residues" evidence="1">
    <location>
        <begin position="283"/>
        <end position="298"/>
    </location>
</feature>
<feature type="compositionally biased region" description="Polar residues" evidence="1">
    <location>
        <begin position="407"/>
        <end position="419"/>
    </location>
</feature>
<feature type="compositionally biased region" description="Low complexity" evidence="1">
    <location>
        <begin position="336"/>
        <end position="346"/>
    </location>
</feature>
<feature type="compositionally biased region" description="Basic and acidic residues" evidence="1">
    <location>
        <begin position="784"/>
        <end position="803"/>
    </location>
</feature>
<feature type="compositionally biased region" description="Basic and acidic residues" evidence="1">
    <location>
        <begin position="63"/>
        <end position="80"/>
    </location>
</feature>
<dbReference type="EMBL" id="LUGG01000020">
    <property type="protein sequence ID" value="OBZ68593.1"/>
    <property type="molecule type" value="Genomic_DNA"/>
</dbReference>
<evidence type="ECO:0000313" key="2">
    <source>
        <dbReference type="EMBL" id="OBZ68593.1"/>
    </source>
</evidence>
<keyword evidence="3" id="KW-1185">Reference proteome</keyword>
<reference evidence="2 3" key="1">
    <citation type="submission" date="2016-03" db="EMBL/GenBank/DDBJ databases">
        <title>Whole genome sequencing of Grifola frondosa 9006-11.</title>
        <authorList>
            <person name="Min B."/>
            <person name="Park H."/>
            <person name="Kim J.-G."/>
            <person name="Cho H."/>
            <person name="Oh Y.-L."/>
            <person name="Kong W.-S."/>
            <person name="Choi I.-G."/>
        </authorList>
    </citation>
    <scope>NUCLEOTIDE SEQUENCE [LARGE SCALE GENOMIC DNA]</scope>
    <source>
        <strain evidence="2 3">9006-11</strain>
    </source>
</reference>
<feature type="compositionally biased region" description="Low complexity" evidence="1">
    <location>
        <begin position="382"/>
        <end position="395"/>
    </location>
</feature>
<feature type="compositionally biased region" description="Pro residues" evidence="1">
    <location>
        <begin position="137"/>
        <end position="146"/>
    </location>
</feature>
<evidence type="ECO:0000313" key="3">
    <source>
        <dbReference type="Proteomes" id="UP000092993"/>
    </source>
</evidence>
<feature type="compositionally biased region" description="Low complexity" evidence="1">
    <location>
        <begin position="258"/>
        <end position="282"/>
    </location>
</feature>
<feature type="compositionally biased region" description="Low complexity" evidence="1">
    <location>
        <begin position="623"/>
        <end position="642"/>
    </location>
</feature>
<feature type="compositionally biased region" description="Polar residues" evidence="1">
    <location>
        <begin position="20"/>
        <end position="29"/>
    </location>
</feature>
<feature type="region of interest" description="Disordered" evidence="1">
    <location>
        <begin position="1030"/>
        <end position="1078"/>
    </location>
</feature>
<comment type="caution">
    <text evidence="2">The sequence shown here is derived from an EMBL/GenBank/DDBJ whole genome shotgun (WGS) entry which is preliminary data.</text>
</comment>
<sequence>MTRDKNKLADGPPSDRESDLTSASTIPSNSLYALPAASSSKLRLGLFHKKSHPPTSDSYLRPPGREHFSGARSESDHELLRPPTKSALFSAYADPSSAQSTRSLPAERTHDSTSVPPLPKHKGLFSWAHRERKKSKPPSPSSPPDPDSFNLRSFRHIGPESPHVRDRTPSPLIPPARPRPRGSSIASDSSQRISVAAFREMQARRSAAGSPDLMRLNAENPIGMIRRSTAGSPEIGRRSAAGSPEVPRPTSSLALARQTSSSSTESESQASESSDDSAGSATLRPQRQRTITQRNATSELGHRGHPSPKMVPVSGENGFTRPRASASTSALQPNTAAKRASLLAALPPAPVPRKTRVSSDDESSSSESQDSDTAPLSSLVQPKRPGSAASSASRPRMPPKPLIDISSIVTTSPPMSQTDKAPPPPEKAQERAYPPTKPTLNDRLAWLTKGSDLRSVENVPSPDQADREGERPIPPTPTRSQTQPSEMFSGPSSPANKMNGRSMSSPNAAFEAVKDLPDTTPIVPTRIHERARPPAFSVTSRPASQVSFTSSQQSDSHPPQHGVRLISPSPSTPPEGRSRQRSSTLIPNSGFDPNSGFTASPSPPTTRPGRQRASTGIPPPQAQSHSLPPLHVSPPVQSPPRRVTADANSRMPSSSPAGSTPASSASASPASASPATRTAPLKSALKSTTTQYQPSTQLPRTRTSSLAALSTPIPPAKPFAGSGLRGNSPASSTGDSSSGLTPITPADGSEPGDGRSRKEGTSTGSSVPPQRRDHKKSPSVSFDEPEKERGRANTSAREREKEVVPTAGEYQRRERRRSEAKAAIELGNVINGRGPAANDDDDHPLDGMSTRLSMLNPMMGMNPMAAINVTPPSPLTWQQPLPNMLGPSQRYMLPQNADPAFLVAHQQAMLAAKHAFQMAVAQQALAAANEEWERGSTATSAFGGFGGMGGGMVGMGGMGGMGGGMYPGFGMPGPWPQQMMFPSSAQSMYAGSVAGSELGVGLGFGGGGWGSRSAYGEPTGYGGGPAVWRNSQFGGFGQPPMPPAPRSEVGGTRQGQRPRTRTSPSDAPLPAQHARGRGHRLRVGNLSLCEHFSRRKRDTCTDLLLS</sequence>
<feature type="compositionally biased region" description="Polar residues" evidence="1">
    <location>
        <begin position="537"/>
        <end position="549"/>
    </location>
</feature>
<dbReference type="OMA" id="WAHRERK"/>
<feature type="region of interest" description="Disordered" evidence="1">
    <location>
        <begin position="45"/>
        <end position="819"/>
    </location>
</feature>
<feature type="compositionally biased region" description="Basic and acidic residues" evidence="1">
    <location>
        <begin position="810"/>
        <end position="819"/>
    </location>
</feature>
<dbReference type="Proteomes" id="UP000092993">
    <property type="component" value="Unassembled WGS sequence"/>
</dbReference>
<feature type="compositionally biased region" description="Polar residues" evidence="1">
    <location>
        <begin position="490"/>
        <end position="507"/>
    </location>
</feature>
<accession>A0A1C7LUZ4</accession>
<organism evidence="2 3">
    <name type="scientific">Grifola frondosa</name>
    <name type="common">Maitake</name>
    <name type="synonym">Polyporus frondosus</name>
    <dbReference type="NCBI Taxonomy" id="5627"/>
    <lineage>
        <taxon>Eukaryota</taxon>
        <taxon>Fungi</taxon>
        <taxon>Dikarya</taxon>
        <taxon>Basidiomycota</taxon>
        <taxon>Agaricomycotina</taxon>
        <taxon>Agaricomycetes</taxon>
        <taxon>Polyporales</taxon>
        <taxon>Grifolaceae</taxon>
        <taxon>Grifola</taxon>
    </lineage>
</organism>
<feature type="compositionally biased region" description="Polar residues" evidence="1">
    <location>
        <begin position="325"/>
        <end position="335"/>
    </location>
</feature>
<feature type="compositionally biased region" description="Low complexity" evidence="1">
    <location>
        <begin position="726"/>
        <end position="739"/>
    </location>
</feature>
<gene>
    <name evidence="2" type="ORF">A0H81_11558</name>
</gene>
<feature type="region of interest" description="Disordered" evidence="1">
    <location>
        <begin position="1"/>
        <end position="29"/>
    </location>
</feature>
<feature type="compositionally biased region" description="Basic and acidic residues" evidence="1">
    <location>
        <begin position="1"/>
        <end position="19"/>
    </location>
</feature>
<proteinExistence type="predicted"/>
<protein>
    <submittedName>
        <fullName evidence="2">Uncharacterized protein</fullName>
    </submittedName>
</protein>
<feature type="compositionally biased region" description="Polar residues" evidence="1">
    <location>
        <begin position="685"/>
        <end position="708"/>
    </location>
</feature>